<feature type="domain" description="WhiA LAGLIDADG-like" evidence="7">
    <location>
        <begin position="124"/>
        <end position="215"/>
    </location>
</feature>
<dbReference type="EMBL" id="JAQNCK010000001">
    <property type="protein sequence ID" value="MDC0827144.1"/>
    <property type="molecule type" value="Genomic_DNA"/>
</dbReference>
<dbReference type="AlphaFoldDB" id="A0A1Y3VM05"/>
<protein>
    <recommendedName>
        <fullName evidence="4">Probable cell division protein WhiA</fullName>
    </recommendedName>
</protein>
<keyword evidence="1 4" id="KW-0132">Cell division</keyword>
<dbReference type="Proteomes" id="UP001220658">
    <property type="component" value="Unassembled WGS sequence"/>
</dbReference>
<dbReference type="SUPFAM" id="SSF55608">
    <property type="entry name" value="Homing endonucleases"/>
    <property type="match status" value="1"/>
</dbReference>
<evidence type="ECO:0000256" key="3">
    <source>
        <dbReference type="ARBA" id="ARBA00023306"/>
    </source>
</evidence>
<reference evidence="10" key="1">
    <citation type="submission" date="2017-04" db="EMBL/GenBank/DDBJ databases">
        <title>Function of individual gut microbiota members based on whole genome sequencing of pure cultures obtained from chicken caecum.</title>
        <authorList>
            <person name="Medvecky M."/>
            <person name="Cejkova D."/>
            <person name="Polansky O."/>
            <person name="Karasova D."/>
            <person name="Kubasova T."/>
            <person name="Cizek A."/>
            <person name="Rychlik I."/>
        </authorList>
    </citation>
    <scope>NUCLEOTIDE SEQUENCE [LARGE SCALE GENOMIC DNA]</scope>
    <source>
        <strain evidence="10">An178</strain>
    </source>
</reference>
<keyword evidence="2 4" id="KW-0238">DNA-binding</keyword>
<accession>A0A1Y3VM05</accession>
<dbReference type="GeneID" id="79876624"/>
<dbReference type="PANTHER" id="PTHR37307:SF1">
    <property type="entry name" value="CELL DIVISION PROTEIN WHIA-RELATED"/>
    <property type="match status" value="1"/>
</dbReference>
<evidence type="ECO:0000259" key="7">
    <source>
        <dbReference type="Pfam" id="PF14527"/>
    </source>
</evidence>
<evidence type="ECO:0000259" key="5">
    <source>
        <dbReference type="Pfam" id="PF02650"/>
    </source>
</evidence>
<dbReference type="InterPro" id="IPR018478">
    <property type="entry name" value="Sporu_reg_WhiA_N_dom"/>
</dbReference>
<sequence>MSFTSEVKNQICKDEVDANASKAQLCALFQIRASLHMNWQGMYLSFQSENATIAKHVFQLLKQNYHVDPRLAVLKKMQLKKNNIYRIQVYEKAEEILQDLQIMTDTGLHTTPRSKMIRSEKMARAYLQGCFLASGSINDPKTTNYHMEITCTDEDLAKTIQKLMERFYLPAKIIKRKNQFVVYMKAGEKIADFLRLCNASDALFEFEDSRIQRDFYNQITRLDNCEVANEMKAMKAAKKQLEYIEIIEKNASKLKISKKIQNVITIRKKFPEASMNELCDEVYREYGDIISKSGMKHRLAKIKELAMEVMEDPNA</sequence>
<comment type="function">
    <text evidence="4">Involved in cell division and chromosome segregation.</text>
</comment>
<evidence type="ECO:0000256" key="4">
    <source>
        <dbReference type="HAMAP-Rule" id="MF_01420"/>
    </source>
</evidence>
<dbReference type="Pfam" id="PF14527">
    <property type="entry name" value="LAGLIDADG_WhiA"/>
    <property type="match status" value="1"/>
</dbReference>
<evidence type="ECO:0000313" key="9">
    <source>
        <dbReference type="EMBL" id="OUP59782.1"/>
    </source>
</evidence>
<dbReference type="RefSeq" id="WP_015536095.1">
    <property type="nucleotide sequence ID" value="NZ_CABKSV010000005.1"/>
</dbReference>
<evidence type="ECO:0000313" key="10">
    <source>
        <dbReference type="Proteomes" id="UP000195447"/>
    </source>
</evidence>
<keyword evidence="10" id="KW-1185">Reference proteome</keyword>
<dbReference type="InterPro" id="IPR027434">
    <property type="entry name" value="Homing_endonucl"/>
</dbReference>
<dbReference type="Gene3D" id="3.10.28.10">
    <property type="entry name" value="Homing endonucleases"/>
    <property type="match status" value="1"/>
</dbReference>
<comment type="similarity">
    <text evidence="4">Belongs to the WhiA family.</text>
</comment>
<dbReference type="InterPro" id="IPR039518">
    <property type="entry name" value="WhiA_LAGLIDADG_dom"/>
</dbReference>
<comment type="caution">
    <text evidence="9">The sequence shown here is derived from an EMBL/GenBank/DDBJ whole genome shotgun (WGS) entry which is preliminary data.</text>
</comment>
<dbReference type="Pfam" id="PF02650">
    <property type="entry name" value="HTH_WhiA"/>
    <property type="match status" value="1"/>
</dbReference>
<keyword evidence="3 4" id="KW-0131">Cell cycle</keyword>
<feature type="domain" description="Sporulation transcription regulator WhiA N-terminal" evidence="6">
    <location>
        <begin position="20"/>
        <end position="103"/>
    </location>
</feature>
<evidence type="ECO:0000256" key="1">
    <source>
        <dbReference type="ARBA" id="ARBA00022618"/>
    </source>
</evidence>
<evidence type="ECO:0000259" key="6">
    <source>
        <dbReference type="Pfam" id="PF10298"/>
    </source>
</evidence>
<dbReference type="GO" id="GO:0043937">
    <property type="term" value="P:regulation of sporulation"/>
    <property type="evidence" value="ECO:0007669"/>
    <property type="project" value="InterPro"/>
</dbReference>
<dbReference type="NCBIfam" id="TIGR00647">
    <property type="entry name" value="DNA_bind_WhiA"/>
    <property type="match status" value="1"/>
</dbReference>
<dbReference type="InterPro" id="IPR023054">
    <property type="entry name" value="Sporulation_regulator_WhiA_C"/>
</dbReference>
<name>A0A1Y3VM05_9FIRM</name>
<dbReference type="HAMAP" id="MF_01420">
    <property type="entry name" value="HTH_type_WhiA"/>
    <property type="match status" value="1"/>
</dbReference>
<dbReference type="EMBL" id="NFKM01000012">
    <property type="protein sequence ID" value="OUP59782.1"/>
    <property type="molecule type" value="Genomic_DNA"/>
</dbReference>
<dbReference type="PANTHER" id="PTHR37307">
    <property type="entry name" value="CELL DIVISION PROTEIN WHIA-RELATED"/>
    <property type="match status" value="1"/>
</dbReference>
<dbReference type="GO" id="GO:0003677">
    <property type="term" value="F:DNA binding"/>
    <property type="evidence" value="ECO:0007669"/>
    <property type="project" value="UniProtKB-UniRule"/>
</dbReference>
<evidence type="ECO:0000256" key="2">
    <source>
        <dbReference type="ARBA" id="ARBA00023125"/>
    </source>
</evidence>
<evidence type="ECO:0000313" key="8">
    <source>
        <dbReference type="EMBL" id="MDC0827144.1"/>
    </source>
</evidence>
<dbReference type="Pfam" id="PF10298">
    <property type="entry name" value="WhiA_N"/>
    <property type="match status" value="1"/>
</dbReference>
<reference evidence="9" key="2">
    <citation type="journal article" date="2018" name="BMC Genomics">
        <title>Whole genome sequencing and function prediction of 133 gut anaerobes isolated from chicken caecum in pure cultures.</title>
        <authorList>
            <person name="Medvecky M."/>
            <person name="Cejkova D."/>
            <person name="Polansky O."/>
            <person name="Karasova D."/>
            <person name="Kubasova T."/>
            <person name="Cizek A."/>
            <person name="Rychlik I."/>
        </authorList>
    </citation>
    <scope>NUCLEOTIDE SEQUENCE</scope>
    <source>
        <strain evidence="9">An178</strain>
    </source>
</reference>
<dbReference type="Proteomes" id="UP000195447">
    <property type="component" value="Unassembled WGS sequence"/>
</dbReference>
<dbReference type="GO" id="GO:0051301">
    <property type="term" value="P:cell division"/>
    <property type="evidence" value="ECO:0007669"/>
    <property type="project" value="UniProtKB-UniRule"/>
</dbReference>
<gene>
    <name evidence="4 8" type="primary">whiA</name>
    <name evidence="9" type="ORF">B5F14_06745</name>
    <name evidence="8" type="ORF">POG00_00300</name>
</gene>
<proteinExistence type="inferred from homology"/>
<feature type="domain" description="Sporulation regulator WhiA C-terminal" evidence="5">
    <location>
        <begin position="219"/>
        <end position="306"/>
    </location>
</feature>
<reference evidence="8" key="3">
    <citation type="submission" date="2023-01" db="EMBL/GenBank/DDBJ databases">
        <title>Human gut microbiome strain richness.</title>
        <authorList>
            <person name="Chen-Liaw A."/>
        </authorList>
    </citation>
    <scope>NUCLEOTIDE SEQUENCE</scope>
    <source>
        <strain evidence="8">D55st1_G4_D55t1_190419</strain>
    </source>
</reference>
<dbReference type="InterPro" id="IPR003802">
    <property type="entry name" value="Sporulation_regulator_WhiA"/>
</dbReference>
<organism evidence="9 10">
    <name type="scientific">Faecalitalea cylindroides</name>
    <dbReference type="NCBI Taxonomy" id="39483"/>
    <lineage>
        <taxon>Bacteria</taxon>
        <taxon>Bacillati</taxon>
        <taxon>Bacillota</taxon>
        <taxon>Erysipelotrichia</taxon>
        <taxon>Erysipelotrichales</taxon>
        <taxon>Erysipelotrichaceae</taxon>
        <taxon>Faecalitalea</taxon>
    </lineage>
</organism>